<sequence>MSRPNSFVTESGSEQEMASADPEAIATGTFKSVFCNLKQHGFRTSQLRFYDLQGLLSKFVATQQQLSILLAPRNFFLILHNGGLTCILELEPSIVTSPFTRPGPHYYFHSFEKTRYQLEKSETRD</sequence>
<dbReference type="AlphaFoldDB" id="A0A074WRN6"/>
<dbReference type="RefSeq" id="XP_013430267.1">
    <property type="nucleotide sequence ID" value="XM_013574813.1"/>
</dbReference>
<proteinExistence type="predicted"/>
<dbReference type="OrthoDB" id="2269179at2759"/>
<organism evidence="2 3">
    <name type="scientific">Aureobasidium namibiae CBS 147.97</name>
    <dbReference type="NCBI Taxonomy" id="1043004"/>
    <lineage>
        <taxon>Eukaryota</taxon>
        <taxon>Fungi</taxon>
        <taxon>Dikarya</taxon>
        <taxon>Ascomycota</taxon>
        <taxon>Pezizomycotina</taxon>
        <taxon>Dothideomycetes</taxon>
        <taxon>Dothideomycetidae</taxon>
        <taxon>Dothideales</taxon>
        <taxon>Saccotheciaceae</taxon>
        <taxon>Aureobasidium</taxon>
    </lineage>
</organism>
<gene>
    <name evidence="2" type="ORF">M436DRAFT_61152</name>
</gene>
<keyword evidence="3" id="KW-1185">Reference proteome</keyword>
<dbReference type="HOGENOM" id="CLU_1992179_0_0_1"/>
<accession>A0A074WRN6</accession>
<dbReference type="Proteomes" id="UP000027730">
    <property type="component" value="Unassembled WGS sequence"/>
</dbReference>
<feature type="region of interest" description="Disordered" evidence="1">
    <location>
        <begin position="1"/>
        <end position="21"/>
    </location>
</feature>
<protein>
    <submittedName>
        <fullName evidence="2">Uncharacterized protein</fullName>
    </submittedName>
</protein>
<feature type="compositionally biased region" description="Polar residues" evidence="1">
    <location>
        <begin position="1"/>
        <end position="16"/>
    </location>
</feature>
<dbReference type="EMBL" id="KL584704">
    <property type="protein sequence ID" value="KEQ75845.1"/>
    <property type="molecule type" value="Genomic_DNA"/>
</dbReference>
<name>A0A074WRN6_9PEZI</name>
<evidence type="ECO:0000313" key="2">
    <source>
        <dbReference type="EMBL" id="KEQ75845.1"/>
    </source>
</evidence>
<evidence type="ECO:0000313" key="3">
    <source>
        <dbReference type="Proteomes" id="UP000027730"/>
    </source>
</evidence>
<dbReference type="GeneID" id="25413135"/>
<reference evidence="2 3" key="1">
    <citation type="journal article" date="2014" name="BMC Genomics">
        <title>Genome sequencing of four Aureobasidium pullulans varieties: biotechnological potential, stress tolerance, and description of new species.</title>
        <authorList>
            <person name="Gostin Ar C."/>
            <person name="Ohm R.A."/>
            <person name="Kogej T."/>
            <person name="Sonjak S."/>
            <person name="Turk M."/>
            <person name="Zajc J."/>
            <person name="Zalar P."/>
            <person name="Grube M."/>
            <person name="Sun H."/>
            <person name="Han J."/>
            <person name="Sharma A."/>
            <person name="Chiniquy J."/>
            <person name="Ngan C.Y."/>
            <person name="Lipzen A."/>
            <person name="Barry K."/>
            <person name="Grigoriev I.V."/>
            <person name="Gunde-Cimerman N."/>
        </authorList>
    </citation>
    <scope>NUCLEOTIDE SEQUENCE [LARGE SCALE GENOMIC DNA]</scope>
    <source>
        <strain evidence="2 3">CBS 147.97</strain>
    </source>
</reference>
<evidence type="ECO:0000256" key="1">
    <source>
        <dbReference type="SAM" id="MobiDB-lite"/>
    </source>
</evidence>